<evidence type="ECO:0000313" key="1">
    <source>
        <dbReference type="EMBL" id="TRX96268.1"/>
    </source>
</evidence>
<dbReference type="EMBL" id="VFLP01000012">
    <property type="protein sequence ID" value="TRX96268.1"/>
    <property type="molecule type" value="Genomic_DNA"/>
</dbReference>
<accession>A0A553I7U7</accession>
<dbReference type="Proteomes" id="UP000319160">
    <property type="component" value="Unassembled WGS sequence"/>
</dbReference>
<gene>
    <name evidence="1" type="ORF">FHL15_002992</name>
</gene>
<organism evidence="1 2">
    <name type="scientific">Xylaria flabelliformis</name>
    <dbReference type="NCBI Taxonomy" id="2512241"/>
    <lineage>
        <taxon>Eukaryota</taxon>
        <taxon>Fungi</taxon>
        <taxon>Dikarya</taxon>
        <taxon>Ascomycota</taxon>
        <taxon>Pezizomycotina</taxon>
        <taxon>Sordariomycetes</taxon>
        <taxon>Xylariomycetidae</taxon>
        <taxon>Xylariales</taxon>
        <taxon>Xylariaceae</taxon>
        <taxon>Xylaria</taxon>
    </lineage>
</organism>
<comment type="caution">
    <text evidence="1">The sequence shown here is derived from an EMBL/GenBank/DDBJ whole genome shotgun (WGS) entry which is preliminary data.</text>
</comment>
<dbReference type="AlphaFoldDB" id="A0A553I7U7"/>
<reference evidence="2" key="1">
    <citation type="submission" date="2019-06" db="EMBL/GenBank/DDBJ databases">
        <title>Draft genome sequence of the griseofulvin-producing fungus Xylaria cubensis strain G536.</title>
        <authorList>
            <person name="Mead M.E."/>
            <person name="Raja H.A."/>
            <person name="Steenwyk J.L."/>
            <person name="Knowles S.L."/>
            <person name="Oberlies N.H."/>
            <person name="Rokas A."/>
        </authorList>
    </citation>
    <scope>NUCLEOTIDE SEQUENCE [LARGE SCALE GENOMIC DNA]</scope>
    <source>
        <strain evidence="2">G536</strain>
    </source>
</reference>
<sequence length="270" mass="30109">MAIQSRTRQQARDRDAVVADAAQYQLAGASLHSTPHKQYGRYAKISDVSLDPRVWDAYAPYSRTPIVYTYHVLSSSFYAVKLSSQLMTGEASAYGCVCLSSSETIVDATTVRSRRDAVGGEFWHDRHAGTVQQPEIAENAPEACTARVENGLGVNHFLSFPHGTLKVMGQPLSKYWHIASVLFRLSTKEAVVFLTVQYAVTTIRRRTLNSAKRIPKILAPSRSRDFHLLVILPIITLQVTWDSTHMDQAKLGDDEARRGNDTSRHIHLVS</sequence>
<keyword evidence="2" id="KW-1185">Reference proteome</keyword>
<name>A0A553I7U7_9PEZI</name>
<evidence type="ECO:0000313" key="2">
    <source>
        <dbReference type="Proteomes" id="UP000319160"/>
    </source>
</evidence>
<proteinExistence type="predicted"/>
<protein>
    <submittedName>
        <fullName evidence="1">Uncharacterized protein</fullName>
    </submittedName>
</protein>